<gene>
    <name evidence="3" type="ORF">DPMN_085479</name>
</gene>
<evidence type="ECO:0000256" key="1">
    <source>
        <dbReference type="SAM" id="MobiDB-lite"/>
    </source>
</evidence>
<comment type="caution">
    <text evidence="3">The sequence shown here is derived from an EMBL/GenBank/DDBJ whole genome shotgun (WGS) entry which is preliminary data.</text>
</comment>
<dbReference type="PANTHER" id="PTHR32019:SF2">
    <property type="entry name" value="R3H DOMAIN-CONTAINING PROTEIN 4"/>
    <property type="match status" value="1"/>
</dbReference>
<evidence type="ECO:0000313" key="4">
    <source>
        <dbReference type="Proteomes" id="UP000828390"/>
    </source>
</evidence>
<feature type="region of interest" description="Disordered" evidence="1">
    <location>
        <begin position="145"/>
        <end position="164"/>
    </location>
</feature>
<dbReference type="InterPro" id="IPR025952">
    <property type="entry name" value="R3H-assoc_dom"/>
</dbReference>
<reference evidence="3" key="1">
    <citation type="journal article" date="2019" name="bioRxiv">
        <title>The Genome of the Zebra Mussel, Dreissena polymorpha: A Resource for Invasive Species Research.</title>
        <authorList>
            <person name="McCartney M.A."/>
            <person name="Auch B."/>
            <person name="Kono T."/>
            <person name="Mallez S."/>
            <person name="Zhang Y."/>
            <person name="Obille A."/>
            <person name="Becker A."/>
            <person name="Abrahante J.E."/>
            <person name="Garbe J."/>
            <person name="Badalamenti J.P."/>
            <person name="Herman A."/>
            <person name="Mangelson H."/>
            <person name="Liachko I."/>
            <person name="Sullivan S."/>
            <person name="Sone E.D."/>
            <person name="Koren S."/>
            <person name="Silverstein K.A.T."/>
            <person name="Beckman K.B."/>
            <person name="Gohl D.M."/>
        </authorList>
    </citation>
    <scope>NUCLEOTIDE SEQUENCE</scope>
    <source>
        <strain evidence="3">Duluth1</strain>
        <tissue evidence="3">Whole animal</tissue>
    </source>
</reference>
<organism evidence="3 4">
    <name type="scientific">Dreissena polymorpha</name>
    <name type="common">Zebra mussel</name>
    <name type="synonym">Mytilus polymorpha</name>
    <dbReference type="NCBI Taxonomy" id="45954"/>
    <lineage>
        <taxon>Eukaryota</taxon>
        <taxon>Metazoa</taxon>
        <taxon>Spiralia</taxon>
        <taxon>Lophotrochozoa</taxon>
        <taxon>Mollusca</taxon>
        <taxon>Bivalvia</taxon>
        <taxon>Autobranchia</taxon>
        <taxon>Heteroconchia</taxon>
        <taxon>Euheterodonta</taxon>
        <taxon>Imparidentia</taxon>
        <taxon>Neoheterodontei</taxon>
        <taxon>Myida</taxon>
        <taxon>Dreissenoidea</taxon>
        <taxon>Dreissenidae</taxon>
        <taxon>Dreissena</taxon>
    </lineage>
</organism>
<protein>
    <recommendedName>
        <fullName evidence="2">R3H-associated N-terminal domain-containing protein</fullName>
    </recommendedName>
</protein>
<dbReference type="SUPFAM" id="SSF82708">
    <property type="entry name" value="R3H domain"/>
    <property type="match status" value="1"/>
</dbReference>
<reference evidence="3" key="2">
    <citation type="submission" date="2020-11" db="EMBL/GenBank/DDBJ databases">
        <authorList>
            <person name="McCartney M.A."/>
            <person name="Auch B."/>
            <person name="Kono T."/>
            <person name="Mallez S."/>
            <person name="Becker A."/>
            <person name="Gohl D.M."/>
            <person name="Silverstein K.A.T."/>
            <person name="Koren S."/>
            <person name="Bechman K.B."/>
            <person name="Herman A."/>
            <person name="Abrahante J.E."/>
            <person name="Garbe J."/>
        </authorList>
    </citation>
    <scope>NUCLEOTIDE SEQUENCE</scope>
    <source>
        <strain evidence="3">Duluth1</strain>
        <tissue evidence="3">Whole animal</tissue>
    </source>
</reference>
<name>A0A9D3YF52_DREPO</name>
<dbReference type="PANTHER" id="PTHR32019">
    <property type="entry name" value="R3H DOMAIN-CONTAINING PROTEIN 4"/>
    <property type="match status" value="1"/>
</dbReference>
<evidence type="ECO:0000259" key="2">
    <source>
        <dbReference type="Pfam" id="PF13902"/>
    </source>
</evidence>
<feature type="compositionally biased region" description="Acidic residues" evidence="1">
    <location>
        <begin position="151"/>
        <end position="160"/>
    </location>
</feature>
<dbReference type="InterPro" id="IPR036867">
    <property type="entry name" value="R3H_dom_sf"/>
</dbReference>
<dbReference type="AlphaFoldDB" id="A0A9D3YF52"/>
<feature type="domain" description="R3H-associated N-terminal" evidence="2">
    <location>
        <begin position="55"/>
        <end position="194"/>
    </location>
</feature>
<sequence>MGVIRGKSDWLEYGLSDDMEHIIEPVSSSDNESLNDEPAHVPRRKAQTPKSRPPRRDGSIMEAINRRRIGQKQARRCGNLGELMALVESDGMEIDFNMFEPSMSVFAELFAEKEKMEAWNDFVNSTEEQQLAVLTSEPITECCHDNQASDLDSEGQESDDSWEHVQDKRATHPCFSAEECFQRIDKNIRTMLKRRHKPMGMLVSLEGEIVNFFKEWPQSVYVSKLASSYERMMLHALCQYLQLISKSFDSSGIRQTQVENPHSSFQPPPTLLTDYLDQHINSNPPLFPSSKPH</sequence>
<dbReference type="Pfam" id="PF13902">
    <property type="entry name" value="R3H-assoc"/>
    <property type="match status" value="1"/>
</dbReference>
<feature type="region of interest" description="Disordered" evidence="1">
    <location>
        <begin position="24"/>
        <end position="58"/>
    </location>
</feature>
<dbReference type="InterPro" id="IPR039629">
    <property type="entry name" value="R3HDM4"/>
</dbReference>
<dbReference type="OrthoDB" id="75169at2759"/>
<dbReference type="Gene3D" id="3.30.1370.50">
    <property type="entry name" value="R3H-like domain"/>
    <property type="match status" value="1"/>
</dbReference>
<proteinExistence type="predicted"/>
<dbReference type="Proteomes" id="UP000828390">
    <property type="component" value="Unassembled WGS sequence"/>
</dbReference>
<dbReference type="GO" id="GO:0003676">
    <property type="term" value="F:nucleic acid binding"/>
    <property type="evidence" value="ECO:0007669"/>
    <property type="project" value="InterPro"/>
</dbReference>
<keyword evidence="4" id="KW-1185">Reference proteome</keyword>
<evidence type="ECO:0000313" key="3">
    <source>
        <dbReference type="EMBL" id="KAH3697966.1"/>
    </source>
</evidence>
<accession>A0A9D3YF52</accession>
<dbReference type="EMBL" id="JAIWYP010000016">
    <property type="protein sequence ID" value="KAH3697966.1"/>
    <property type="molecule type" value="Genomic_DNA"/>
</dbReference>